<evidence type="ECO:0000313" key="1">
    <source>
        <dbReference type="EMBL" id="SHG22992.1"/>
    </source>
</evidence>
<dbReference type="EMBL" id="FQVN01000007">
    <property type="protein sequence ID" value="SHG22992.1"/>
    <property type="molecule type" value="Genomic_DNA"/>
</dbReference>
<reference evidence="1 2" key="1">
    <citation type="submission" date="2016-11" db="EMBL/GenBank/DDBJ databases">
        <authorList>
            <person name="Jaros S."/>
            <person name="Januszkiewicz K."/>
            <person name="Wedrychowicz H."/>
        </authorList>
    </citation>
    <scope>NUCLEOTIDE SEQUENCE [LARGE SCALE GENOMIC DNA]</scope>
    <source>
        <strain evidence="1 2">DSM 44523</strain>
    </source>
</reference>
<gene>
    <name evidence="1" type="ORF">SAMN05444320_10792</name>
</gene>
<dbReference type="Proteomes" id="UP000184501">
    <property type="component" value="Unassembled WGS sequence"/>
</dbReference>
<proteinExistence type="predicted"/>
<keyword evidence="2" id="KW-1185">Reference proteome</keyword>
<dbReference type="AlphaFoldDB" id="A0A1M5I422"/>
<name>A0A1M5I422_STRHI</name>
<sequence>MKVAENTRYVSRRASHVRWELVPERYGPAINLYGLLNIGQHPRSIDARAFEPAGYEYFFRRRRLLTSPRDPCDHTARKPVQRVLSQPYQLRASRAQASLRRRFSQ</sequence>
<evidence type="ECO:0000313" key="2">
    <source>
        <dbReference type="Proteomes" id="UP000184501"/>
    </source>
</evidence>
<organism evidence="1 2">
    <name type="scientific">Streptoalloteichus hindustanus</name>
    <dbReference type="NCBI Taxonomy" id="2017"/>
    <lineage>
        <taxon>Bacteria</taxon>
        <taxon>Bacillati</taxon>
        <taxon>Actinomycetota</taxon>
        <taxon>Actinomycetes</taxon>
        <taxon>Pseudonocardiales</taxon>
        <taxon>Pseudonocardiaceae</taxon>
        <taxon>Streptoalloteichus</taxon>
    </lineage>
</organism>
<protein>
    <submittedName>
        <fullName evidence="1">Uncharacterized protein</fullName>
    </submittedName>
</protein>
<accession>A0A1M5I422</accession>